<dbReference type="InterPro" id="IPR036286">
    <property type="entry name" value="LexA/Signal_pep-like_sf"/>
</dbReference>
<evidence type="ECO:0000256" key="6">
    <source>
        <dbReference type="ARBA" id="ARBA00022968"/>
    </source>
</evidence>
<reference evidence="12 13" key="1">
    <citation type="journal article" date="2016" name="Nat. Microbiol.">
        <title>Genomic inference of the metabolism of cosmopolitan subsurface Archaea, Hadesarchaea.</title>
        <authorList>
            <person name="Baker B.J."/>
            <person name="Saw J.H."/>
            <person name="Lind A.E."/>
            <person name="Lazar C.S."/>
            <person name="Hinrichs K.-U."/>
            <person name="Teske A.P."/>
            <person name="Ettema T.J."/>
        </authorList>
    </citation>
    <scope>NUCLEOTIDE SEQUENCE [LARGE SCALE GENOMIC DNA]</scope>
</reference>
<keyword evidence="8" id="KW-0472">Membrane</keyword>
<feature type="domain" description="Peptidase S26" evidence="11">
    <location>
        <begin position="68"/>
        <end position="144"/>
    </location>
</feature>
<evidence type="ECO:0000256" key="4">
    <source>
        <dbReference type="ARBA" id="ARBA00022801"/>
    </source>
</evidence>
<comment type="caution">
    <text evidence="12">The sequence shown here is derived from an EMBL/GenBank/DDBJ whole genome shotgun (WGS) entry which is preliminary data.</text>
</comment>
<evidence type="ECO:0000256" key="7">
    <source>
        <dbReference type="ARBA" id="ARBA00022989"/>
    </source>
</evidence>
<evidence type="ECO:0000256" key="5">
    <source>
        <dbReference type="ARBA" id="ARBA00022824"/>
    </source>
</evidence>
<dbReference type="CDD" id="cd06530">
    <property type="entry name" value="S26_SPase_I"/>
    <property type="match status" value="1"/>
</dbReference>
<evidence type="ECO:0000256" key="10">
    <source>
        <dbReference type="ARBA" id="ARBA00045533"/>
    </source>
</evidence>
<dbReference type="GO" id="GO:0006465">
    <property type="term" value="P:signal peptide processing"/>
    <property type="evidence" value="ECO:0007669"/>
    <property type="project" value="InterPro"/>
</dbReference>
<evidence type="ECO:0000313" key="12">
    <source>
        <dbReference type="EMBL" id="KUO41778.1"/>
    </source>
</evidence>
<accession>A0A147JZ59</accession>
<dbReference type="InterPro" id="IPR019533">
    <property type="entry name" value="Peptidase_S26"/>
</dbReference>
<sequence length="165" mass="18707">MADKKTAAALVLLVLVVVTGLGWCLAWSRSQGATNPGAAENWMVYFPELENWTAYFHGYEAYLDRKIHASVVEGSSMEPTFRDGDVVIWVEVDNAMELKVGDIIIYKHPTRPYLDNIVHRIIEVGVDYRENQFKTKGDNSPEEYWVPRANIHGLVIGVIYRHSSP</sequence>
<gene>
    <name evidence="12" type="ORF">APZ16_00450</name>
</gene>
<keyword evidence="6" id="KW-0735">Signal-anchor</keyword>
<organism evidence="12 13">
    <name type="scientific">Hadarchaeum yellowstonense</name>
    <dbReference type="NCBI Taxonomy" id="1776334"/>
    <lineage>
        <taxon>Archaea</taxon>
        <taxon>Methanobacteriati</taxon>
        <taxon>Candidatus Hadarchaeota</taxon>
        <taxon>Candidatus Hadarchaeia</taxon>
        <taxon>Candidatus Hadarchaeales</taxon>
        <taxon>Candidatus Hadarchaeaceae</taxon>
        <taxon>Candidatus Hadarchaeum</taxon>
    </lineage>
</organism>
<evidence type="ECO:0000256" key="3">
    <source>
        <dbReference type="ARBA" id="ARBA00022692"/>
    </source>
</evidence>
<comment type="function">
    <text evidence="10">Catalytic component of the signal peptidase complex (SPC) which catalyzes the cleavage of N-terminal signal sequences from nascent proteins as they are translocated into the lumen of the endoplasmic reticulum. Specifically cleaves N-terminal signal peptides that contain a hydrophobic alpha-helix (h-region) shorter than 18-20 amino acids.</text>
</comment>
<evidence type="ECO:0000256" key="9">
    <source>
        <dbReference type="ARBA" id="ARBA00033305"/>
    </source>
</evidence>
<dbReference type="STRING" id="1776334.APZ16_00450"/>
<evidence type="ECO:0000256" key="2">
    <source>
        <dbReference type="ARBA" id="ARBA00022670"/>
    </source>
</evidence>
<dbReference type="InterPro" id="IPR001733">
    <property type="entry name" value="Peptidase_S26B"/>
</dbReference>
<keyword evidence="7" id="KW-1133">Transmembrane helix</keyword>
<evidence type="ECO:0000313" key="13">
    <source>
        <dbReference type="Proteomes" id="UP000074294"/>
    </source>
</evidence>
<dbReference type="PANTHER" id="PTHR10806:SF6">
    <property type="entry name" value="SIGNAL PEPTIDASE COMPLEX CATALYTIC SUBUNIT SEC11"/>
    <property type="match status" value="1"/>
</dbReference>
<evidence type="ECO:0000259" key="11">
    <source>
        <dbReference type="Pfam" id="PF10502"/>
    </source>
</evidence>
<dbReference type="Gene3D" id="2.10.109.10">
    <property type="entry name" value="Umud Fragment, subunit A"/>
    <property type="match status" value="1"/>
</dbReference>
<comment type="subcellular location">
    <subcellularLocation>
        <location evidence="1">Endoplasmic reticulum membrane</location>
        <topology evidence="1">Single-pass type II membrane protein</topology>
    </subcellularLocation>
</comment>
<evidence type="ECO:0000256" key="1">
    <source>
        <dbReference type="ARBA" id="ARBA00004648"/>
    </source>
</evidence>
<keyword evidence="3" id="KW-0812">Transmembrane</keyword>
<dbReference type="GO" id="GO:0004252">
    <property type="term" value="F:serine-type endopeptidase activity"/>
    <property type="evidence" value="ECO:0007669"/>
    <property type="project" value="InterPro"/>
</dbReference>
<proteinExistence type="predicted"/>
<dbReference type="InterPro" id="IPR019756">
    <property type="entry name" value="Pept_S26A_signal_pept_1_Ser-AS"/>
</dbReference>
<name>A0A147JZ59_HADYE</name>
<keyword evidence="2" id="KW-0645">Protease</keyword>
<keyword evidence="4" id="KW-0378">Hydrolase</keyword>
<dbReference type="PROSITE" id="PS00501">
    <property type="entry name" value="SPASE_I_1"/>
    <property type="match status" value="1"/>
</dbReference>
<dbReference type="SUPFAM" id="SSF51306">
    <property type="entry name" value="LexA/Signal peptidase"/>
    <property type="match status" value="1"/>
</dbReference>
<protein>
    <recommendedName>
        <fullName evidence="9">Signal peptidase I</fullName>
    </recommendedName>
</protein>
<dbReference type="EMBL" id="LQMQ01000014">
    <property type="protein sequence ID" value="KUO41778.1"/>
    <property type="molecule type" value="Genomic_DNA"/>
</dbReference>
<dbReference type="PANTHER" id="PTHR10806">
    <property type="entry name" value="SIGNAL PEPTIDASE COMPLEX CATALYTIC SUBUNIT SEC11"/>
    <property type="match status" value="1"/>
</dbReference>
<keyword evidence="5" id="KW-0256">Endoplasmic reticulum</keyword>
<dbReference type="AlphaFoldDB" id="A0A147JZ59"/>
<evidence type="ECO:0000256" key="8">
    <source>
        <dbReference type="ARBA" id="ARBA00023136"/>
    </source>
</evidence>
<dbReference type="Proteomes" id="UP000074294">
    <property type="component" value="Unassembled WGS sequence"/>
</dbReference>
<dbReference type="GO" id="GO:0016020">
    <property type="term" value="C:membrane"/>
    <property type="evidence" value="ECO:0007669"/>
    <property type="project" value="InterPro"/>
</dbReference>
<dbReference type="Pfam" id="PF10502">
    <property type="entry name" value="Peptidase_S26"/>
    <property type="match status" value="1"/>
</dbReference>
<dbReference type="NCBIfam" id="TIGR02228">
    <property type="entry name" value="sigpep_I_arch"/>
    <property type="match status" value="1"/>
</dbReference>